<evidence type="ECO:0000313" key="3">
    <source>
        <dbReference type="EMBL" id="OOQ60608.1"/>
    </source>
</evidence>
<evidence type="ECO:0000259" key="2">
    <source>
        <dbReference type="Pfam" id="PF12867"/>
    </source>
</evidence>
<dbReference type="STRING" id="1792845.BC343_23715"/>
<dbReference type="Gene3D" id="1.20.120.450">
    <property type="entry name" value="dinb family like domain"/>
    <property type="match status" value="1"/>
</dbReference>
<proteinExistence type="predicted"/>
<sequence>MASIPDTLNASLQSILSGDPWYGPNTYSIIDSITFEDAYEMPPGAVHSIAGILLHMLGWAQEVTQRMQGQPAGEPAAGDWPNPGNPDEDKWQQLKDNFKLANVTLQSVINSLPADKWDAPTNDTRDPAMGTGVTYRQLIEGLIQHHIYHSGQLALMNRLLS</sequence>
<dbReference type="InterPro" id="IPR034660">
    <property type="entry name" value="DinB/YfiT-like"/>
</dbReference>
<dbReference type="SUPFAM" id="SSF109854">
    <property type="entry name" value="DinB/YfiT-like putative metalloenzymes"/>
    <property type="match status" value="1"/>
</dbReference>
<accession>A0A1S9PJ52</accession>
<dbReference type="RefSeq" id="WP_078347310.1">
    <property type="nucleotide sequence ID" value="NZ_MBTF01000005.1"/>
</dbReference>
<gene>
    <name evidence="3" type="ORF">BC343_23715</name>
</gene>
<organism evidence="3 4">
    <name type="scientific">Mucilaginibacter pedocola</name>
    <dbReference type="NCBI Taxonomy" id="1792845"/>
    <lineage>
        <taxon>Bacteria</taxon>
        <taxon>Pseudomonadati</taxon>
        <taxon>Bacteroidota</taxon>
        <taxon>Sphingobacteriia</taxon>
        <taxon>Sphingobacteriales</taxon>
        <taxon>Sphingobacteriaceae</taxon>
        <taxon>Mucilaginibacter</taxon>
    </lineage>
</organism>
<keyword evidence="4" id="KW-1185">Reference proteome</keyword>
<reference evidence="3 4" key="1">
    <citation type="submission" date="2016-07" db="EMBL/GenBank/DDBJ databases">
        <title>Genomic analysis of zinc-resistant bacterium Mucilaginibacter pedocola TBZ30.</title>
        <authorList>
            <person name="Huang J."/>
            <person name="Tang J."/>
        </authorList>
    </citation>
    <scope>NUCLEOTIDE SEQUENCE [LARGE SCALE GENOMIC DNA]</scope>
    <source>
        <strain evidence="3 4">TBZ30</strain>
    </source>
</reference>
<dbReference type="AlphaFoldDB" id="A0A1S9PJ52"/>
<name>A0A1S9PJ52_9SPHI</name>
<dbReference type="InterPro" id="IPR024775">
    <property type="entry name" value="DinB-like"/>
</dbReference>
<feature type="domain" description="DinB-like" evidence="2">
    <location>
        <begin position="27"/>
        <end position="153"/>
    </location>
</feature>
<feature type="region of interest" description="Disordered" evidence="1">
    <location>
        <begin position="67"/>
        <end position="86"/>
    </location>
</feature>
<dbReference type="Proteomes" id="UP000189739">
    <property type="component" value="Unassembled WGS sequence"/>
</dbReference>
<protein>
    <recommendedName>
        <fullName evidence="2">DinB-like domain-containing protein</fullName>
    </recommendedName>
</protein>
<evidence type="ECO:0000313" key="4">
    <source>
        <dbReference type="Proteomes" id="UP000189739"/>
    </source>
</evidence>
<comment type="caution">
    <text evidence="3">The sequence shown here is derived from an EMBL/GenBank/DDBJ whole genome shotgun (WGS) entry which is preliminary data.</text>
</comment>
<dbReference type="OrthoDB" id="9814103at2"/>
<evidence type="ECO:0000256" key="1">
    <source>
        <dbReference type="SAM" id="MobiDB-lite"/>
    </source>
</evidence>
<dbReference type="EMBL" id="MBTF01000005">
    <property type="protein sequence ID" value="OOQ60608.1"/>
    <property type="molecule type" value="Genomic_DNA"/>
</dbReference>
<dbReference type="Pfam" id="PF12867">
    <property type="entry name" value="DinB_2"/>
    <property type="match status" value="1"/>
</dbReference>